<dbReference type="GO" id="GO:0005524">
    <property type="term" value="F:ATP binding"/>
    <property type="evidence" value="ECO:0007669"/>
    <property type="project" value="UniProtKB-UniRule"/>
</dbReference>
<keyword evidence="7 8" id="KW-0132">Cell division</keyword>
<feature type="binding site" evidence="7">
    <location>
        <begin position="122"/>
        <end position="128"/>
    </location>
    <ligand>
        <name>ATP</name>
        <dbReference type="ChEBI" id="CHEBI:30616"/>
    </ligand>
</feature>
<comment type="function">
    <text evidence="7 8">Cell wall formation. Catalyzes the addition of glutamate to the nucleotide precursor UDP-N-acetylmuramoyl-L-alanine (UMA).</text>
</comment>
<dbReference type="PANTHER" id="PTHR43692:SF1">
    <property type="entry name" value="UDP-N-ACETYLMURAMOYLALANINE--D-GLUTAMATE LIGASE"/>
    <property type="match status" value="1"/>
</dbReference>
<evidence type="ECO:0000256" key="1">
    <source>
        <dbReference type="ARBA" id="ARBA00004496"/>
    </source>
</evidence>
<dbReference type="Gene3D" id="3.40.50.720">
    <property type="entry name" value="NAD(P)-binding Rossmann-like Domain"/>
    <property type="match status" value="1"/>
</dbReference>
<keyword evidence="6 7" id="KW-0067">ATP-binding</keyword>
<comment type="similarity">
    <text evidence="7">Belongs to the MurCDEF family.</text>
</comment>
<evidence type="ECO:0000256" key="3">
    <source>
        <dbReference type="ARBA" id="ARBA00022490"/>
    </source>
</evidence>
<dbReference type="SUPFAM" id="SSF51984">
    <property type="entry name" value="MurCD N-terminal domain"/>
    <property type="match status" value="1"/>
</dbReference>
<dbReference type="Gene3D" id="3.90.190.20">
    <property type="entry name" value="Mur ligase, C-terminal domain"/>
    <property type="match status" value="1"/>
</dbReference>
<reference evidence="11 12" key="1">
    <citation type="journal article" date="2011" name="J. Bacteriol.">
        <title>Genome sequence of strain IMCC3088, a proteorhodopsin-containing marine bacterium belonging to the OM60/NOR5 clade.</title>
        <authorList>
            <person name="Jang Y."/>
            <person name="Oh H.M."/>
            <person name="Kang I."/>
            <person name="Lee K."/>
            <person name="Yang S.J."/>
            <person name="Cho J.C."/>
        </authorList>
    </citation>
    <scope>NUCLEOTIDE SEQUENCE [LARGE SCALE GENOMIC DNA]</scope>
    <source>
        <strain evidence="11 12">IMCC3088</strain>
    </source>
</reference>
<keyword evidence="7 8" id="KW-0961">Cell wall biogenesis/degradation</keyword>
<gene>
    <name evidence="7" type="primary">murD</name>
    <name evidence="11" type="ORF">IMCC3088_1379</name>
</gene>
<dbReference type="GO" id="GO:0008360">
    <property type="term" value="P:regulation of cell shape"/>
    <property type="evidence" value="ECO:0007669"/>
    <property type="project" value="UniProtKB-KW"/>
</dbReference>
<dbReference type="STRING" id="2518989.IMCC3088_1379"/>
<dbReference type="Gene3D" id="3.40.1190.10">
    <property type="entry name" value="Mur-like, catalytic domain"/>
    <property type="match status" value="1"/>
</dbReference>
<evidence type="ECO:0000256" key="2">
    <source>
        <dbReference type="ARBA" id="ARBA00004752"/>
    </source>
</evidence>
<evidence type="ECO:0000313" key="12">
    <source>
        <dbReference type="Proteomes" id="UP000005615"/>
    </source>
</evidence>
<keyword evidence="12" id="KW-1185">Reference proteome</keyword>
<dbReference type="SUPFAM" id="SSF53244">
    <property type="entry name" value="MurD-like peptide ligases, peptide-binding domain"/>
    <property type="match status" value="1"/>
</dbReference>
<keyword evidence="5 7" id="KW-0547">Nucleotide-binding</keyword>
<evidence type="ECO:0000256" key="4">
    <source>
        <dbReference type="ARBA" id="ARBA00022598"/>
    </source>
</evidence>
<keyword evidence="7 8" id="KW-0133">Cell shape</keyword>
<dbReference type="GO" id="GO:0008764">
    <property type="term" value="F:UDP-N-acetylmuramoylalanine-D-glutamate ligase activity"/>
    <property type="evidence" value="ECO:0007669"/>
    <property type="project" value="UniProtKB-UniRule"/>
</dbReference>
<dbReference type="Pfam" id="PF21799">
    <property type="entry name" value="MurD-like_N"/>
    <property type="match status" value="1"/>
</dbReference>
<dbReference type="UniPathway" id="UPA00219"/>
<evidence type="ECO:0000313" key="11">
    <source>
        <dbReference type="EMBL" id="EGG29742.1"/>
    </source>
</evidence>
<keyword evidence="7 8" id="KW-0131">Cell cycle</keyword>
<dbReference type="EMBL" id="AEIG01000034">
    <property type="protein sequence ID" value="EGG29742.1"/>
    <property type="molecule type" value="Genomic_DNA"/>
</dbReference>
<protein>
    <recommendedName>
        <fullName evidence="7 8">UDP-N-acetylmuramoylalanine--D-glutamate ligase</fullName>
        <ecNumber evidence="7 8">6.3.2.9</ecNumber>
    </recommendedName>
    <alternativeName>
        <fullName evidence="7">D-glutamic acid-adding enzyme</fullName>
    </alternativeName>
    <alternativeName>
        <fullName evidence="7">UDP-N-acetylmuramoyl-L-alanyl-D-glutamate synthetase</fullName>
    </alternativeName>
</protein>
<evidence type="ECO:0000259" key="10">
    <source>
        <dbReference type="Pfam" id="PF08245"/>
    </source>
</evidence>
<keyword evidence="4 7" id="KW-0436">Ligase</keyword>
<dbReference type="GO" id="GO:0009252">
    <property type="term" value="P:peptidoglycan biosynthetic process"/>
    <property type="evidence" value="ECO:0007669"/>
    <property type="project" value="UniProtKB-UniRule"/>
</dbReference>
<comment type="subcellular location">
    <subcellularLocation>
        <location evidence="1 7 8">Cytoplasm</location>
    </subcellularLocation>
</comment>
<dbReference type="Pfam" id="PF02875">
    <property type="entry name" value="Mur_ligase_C"/>
    <property type="match status" value="1"/>
</dbReference>
<evidence type="ECO:0000256" key="8">
    <source>
        <dbReference type="RuleBase" id="RU003664"/>
    </source>
</evidence>
<dbReference type="GO" id="GO:0051301">
    <property type="term" value="P:cell division"/>
    <property type="evidence" value="ECO:0007669"/>
    <property type="project" value="UniProtKB-KW"/>
</dbReference>
<dbReference type="SUPFAM" id="SSF53623">
    <property type="entry name" value="MurD-like peptide ligases, catalytic domain"/>
    <property type="match status" value="1"/>
</dbReference>
<evidence type="ECO:0000256" key="5">
    <source>
        <dbReference type="ARBA" id="ARBA00022741"/>
    </source>
</evidence>
<sequence>MNVSSRQQLIASDQRYLVVGLGETGVSVVNHLRAQGKTVSVVDTRKQPPNTSWLADVHPEVPLYRESVPQDYYDSSVTWVVSPGIALSEPMVIEAQASGASVLGDLDLFMEAAKAPVIGITGSNGKSTVTTLVGEMLAKAGLRAAVGGNLSPAALAILDDDIEVYVLEMSSFQLERSNALGLDVAVVLNVTADHIDHHGSMAAYHAAKHRIFRKAKAVVVNDDDVLTQPLVDSTVQVTRYGAKAHRDAEFKLLNDALWMGVSKIIDVSEMALRGRHNHLNALVACAIAACFDVAAEAMAATLRTFSGLPHRCRVVQTIAGVTYINDSKATNVGAALAAIEGIGPNSDLVLLAGGLGKGQDFSALVPAINRYVREVIVFGEAAGELAALPLLRPAIQVENLQQAVSRAAEIAQPGDTVLLSPACASMDQFKNYQDRGDQFSDCVSSLPGGAHE</sequence>
<feature type="domain" description="Mur ligase C-terminal" evidence="9">
    <location>
        <begin position="310"/>
        <end position="423"/>
    </location>
</feature>
<feature type="domain" description="Mur ligase central" evidence="10">
    <location>
        <begin position="120"/>
        <end position="288"/>
    </location>
</feature>
<dbReference type="GO" id="GO:0071555">
    <property type="term" value="P:cell wall organization"/>
    <property type="evidence" value="ECO:0007669"/>
    <property type="project" value="UniProtKB-KW"/>
</dbReference>
<dbReference type="PANTHER" id="PTHR43692">
    <property type="entry name" value="UDP-N-ACETYLMURAMOYLALANINE--D-GLUTAMATE LIGASE"/>
    <property type="match status" value="1"/>
</dbReference>
<evidence type="ECO:0000256" key="6">
    <source>
        <dbReference type="ARBA" id="ARBA00022840"/>
    </source>
</evidence>
<dbReference type="InterPro" id="IPR036565">
    <property type="entry name" value="Mur-like_cat_sf"/>
</dbReference>
<dbReference type="RefSeq" id="WP_009575674.1">
    <property type="nucleotide sequence ID" value="NZ_AEIG01000034.1"/>
</dbReference>
<dbReference type="HAMAP" id="MF_00639">
    <property type="entry name" value="MurD"/>
    <property type="match status" value="1"/>
</dbReference>
<evidence type="ECO:0000259" key="9">
    <source>
        <dbReference type="Pfam" id="PF02875"/>
    </source>
</evidence>
<dbReference type="GO" id="GO:0005737">
    <property type="term" value="C:cytoplasm"/>
    <property type="evidence" value="ECO:0007669"/>
    <property type="project" value="UniProtKB-SubCell"/>
</dbReference>
<dbReference type="Pfam" id="PF08245">
    <property type="entry name" value="Mur_ligase_M"/>
    <property type="match status" value="1"/>
</dbReference>
<accession>F3L1N9</accession>
<dbReference type="Proteomes" id="UP000005615">
    <property type="component" value="Unassembled WGS sequence"/>
</dbReference>
<dbReference type="InterPro" id="IPR013221">
    <property type="entry name" value="Mur_ligase_cen"/>
</dbReference>
<dbReference type="OrthoDB" id="9809796at2"/>
<dbReference type="NCBIfam" id="TIGR01087">
    <property type="entry name" value="murD"/>
    <property type="match status" value="1"/>
</dbReference>
<comment type="catalytic activity">
    <reaction evidence="7 8">
        <text>UDP-N-acetyl-alpha-D-muramoyl-L-alanine + D-glutamate + ATP = UDP-N-acetyl-alpha-D-muramoyl-L-alanyl-D-glutamate + ADP + phosphate + H(+)</text>
        <dbReference type="Rhea" id="RHEA:16429"/>
        <dbReference type="ChEBI" id="CHEBI:15378"/>
        <dbReference type="ChEBI" id="CHEBI:29986"/>
        <dbReference type="ChEBI" id="CHEBI:30616"/>
        <dbReference type="ChEBI" id="CHEBI:43474"/>
        <dbReference type="ChEBI" id="CHEBI:83898"/>
        <dbReference type="ChEBI" id="CHEBI:83900"/>
        <dbReference type="ChEBI" id="CHEBI:456216"/>
        <dbReference type="EC" id="6.3.2.9"/>
    </reaction>
</comment>
<comment type="pathway">
    <text evidence="2 7 8">Cell wall biogenesis; peptidoglycan biosynthesis.</text>
</comment>
<dbReference type="InterPro" id="IPR005762">
    <property type="entry name" value="MurD"/>
</dbReference>
<proteinExistence type="inferred from homology"/>
<keyword evidence="7 8" id="KW-0573">Peptidoglycan synthesis</keyword>
<organism evidence="11 12">
    <name type="scientific">Aequoribacter fuscus</name>
    <dbReference type="NCBI Taxonomy" id="2518989"/>
    <lineage>
        <taxon>Bacteria</taxon>
        <taxon>Pseudomonadati</taxon>
        <taxon>Pseudomonadota</taxon>
        <taxon>Gammaproteobacteria</taxon>
        <taxon>Cellvibrionales</taxon>
        <taxon>Halieaceae</taxon>
        <taxon>Aequoribacter</taxon>
    </lineage>
</organism>
<dbReference type="InterPro" id="IPR036615">
    <property type="entry name" value="Mur_ligase_C_dom_sf"/>
</dbReference>
<comment type="caution">
    <text evidence="11">The sequence shown here is derived from an EMBL/GenBank/DDBJ whole genome shotgun (WGS) entry which is preliminary data.</text>
</comment>
<keyword evidence="3 7" id="KW-0963">Cytoplasm</keyword>
<dbReference type="EC" id="6.3.2.9" evidence="7 8"/>
<dbReference type="AlphaFoldDB" id="F3L1N9"/>
<name>F3L1N9_9GAMM</name>
<dbReference type="InterPro" id="IPR004101">
    <property type="entry name" value="Mur_ligase_C"/>
</dbReference>
<evidence type="ECO:0000256" key="7">
    <source>
        <dbReference type="HAMAP-Rule" id="MF_00639"/>
    </source>
</evidence>
<dbReference type="eggNOG" id="COG0771">
    <property type="taxonomic scope" value="Bacteria"/>
</dbReference>